<evidence type="ECO:0000313" key="4">
    <source>
        <dbReference type="EMBL" id="GBG08793.1"/>
    </source>
</evidence>
<dbReference type="InterPro" id="IPR050490">
    <property type="entry name" value="Bact_solute-bd_prot1"/>
</dbReference>
<dbReference type="RefSeq" id="WP_108993648.1">
    <property type="nucleotide sequence ID" value="NZ_BDQX01000171.1"/>
</dbReference>
<reference evidence="4 5" key="1">
    <citation type="submission" date="2017-08" db="EMBL/GenBank/DDBJ databases">
        <title>Substantial Increase in Enzyme Production by Combined Drug-Resistance Mutations in Paenibacillus agaridevorans.</title>
        <authorList>
            <person name="Tanaka Y."/>
            <person name="Funane K."/>
            <person name="Hosaka T."/>
            <person name="Shiwa Y."/>
            <person name="Fujita N."/>
            <person name="Miyazaki T."/>
            <person name="Yoshikawa H."/>
            <person name="Murakami K."/>
            <person name="Kasahara K."/>
            <person name="Inaoka T."/>
            <person name="Hiraga Y."/>
            <person name="Ochi K."/>
        </authorList>
    </citation>
    <scope>NUCLEOTIDE SEQUENCE [LARGE SCALE GENOMIC DNA]</scope>
    <source>
        <strain evidence="4 5">T-3040</strain>
    </source>
</reference>
<evidence type="ECO:0000313" key="5">
    <source>
        <dbReference type="Proteomes" id="UP000245202"/>
    </source>
</evidence>
<feature type="signal peptide" evidence="3">
    <location>
        <begin position="1"/>
        <end position="19"/>
    </location>
</feature>
<sequence>MKKKWLSTLLVLTCAASIAACSGNESGGSNGGAATNKPDNTGGEATKAADAGDNGFVNGKYSTPITLTTVWGLNENGAIFKEGETIENNILTQTIKERLGIEIKYNWVVTNTNDAYKTKLRLMLSSGEKMPDVVAYRGDLETVNMLIDSGQFMPVGDLVDQYANETYKTGLELDPAIWLPITRDGSKMALPILDYAYNGDHVMWVRQDWLENVGLQAPTTIAELETVMDAFVNGDPDKDGQKNTIGLATGFKNGFNNWMTDIGFVFGAFGTMPGQWNLNTEGKLEHGSVNPAAKEALAKLKEWMDKGYISQDAALYDETAGSELFTKGEAGIMFGPNWLPAWPFPDLKTNVPGATFKAYPVPGGNDGKIGSAGGNPPSNGYLFINKDAKHPEAVLHYYNWFFENTANPQPDSEFANGFKEGYDYALLPDGTLTADIAKYPELFPGLKDKAAPPLFYALTYEGARIPSLYADTHVKLASGAAAETPYEKQEFNTRTKENTDAMKVVVDQKDIRMKNYYMGPLTETMQSKNELLNKLLNETFSKIIYGQQPLDSFDTMVENWNKSGGEQITKEVNEWYDKAK</sequence>
<dbReference type="PANTHER" id="PTHR43649">
    <property type="entry name" value="ARABINOSE-BINDING PROTEIN-RELATED"/>
    <property type="match status" value="1"/>
</dbReference>
<dbReference type="Gene3D" id="3.40.190.10">
    <property type="entry name" value="Periplasmic binding protein-like II"/>
    <property type="match status" value="2"/>
</dbReference>
<name>A0A2R5EY93_9BACL</name>
<feature type="chain" id="PRO_5039275063" evidence="3">
    <location>
        <begin position="20"/>
        <end position="580"/>
    </location>
</feature>
<dbReference type="PANTHER" id="PTHR43649:SF33">
    <property type="entry name" value="POLYGALACTURONAN_RHAMNOGALACTURONAN-BINDING PROTEIN YTCQ"/>
    <property type="match status" value="1"/>
</dbReference>
<dbReference type="SUPFAM" id="SSF53850">
    <property type="entry name" value="Periplasmic binding protein-like II"/>
    <property type="match status" value="1"/>
</dbReference>
<keyword evidence="5" id="KW-1185">Reference proteome</keyword>
<dbReference type="CDD" id="cd13580">
    <property type="entry name" value="PBP2_AlgQ_like_1"/>
    <property type="match status" value="1"/>
</dbReference>
<dbReference type="AlphaFoldDB" id="A0A2R5EY93"/>
<proteinExistence type="predicted"/>
<dbReference type="Proteomes" id="UP000245202">
    <property type="component" value="Unassembled WGS sequence"/>
</dbReference>
<feature type="region of interest" description="Disordered" evidence="2">
    <location>
        <begin position="23"/>
        <end position="49"/>
    </location>
</feature>
<keyword evidence="1 3" id="KW-0732">Signal</keyword>
<evidence type="ECO:0000256" key="1">
    <source>
        <dbReference type="ARBA" id="ARBA00022729"/>
    </source>
</evidence>
<organism evidence="4 5">
    <name type="scientific">Paenibacillus agaridevorans</name>
    <dbReference type="NCBI Taxonomy" id="171404"/>
    <lineage>
        <taxon>Bacteria</taxon>
        <taxon>Bacillati</taxon>
        <taxon>Bacillota</taxon>
        <taxon>Bacilli</taxon>
        <taxon>Bacillales</taxon>
        <taxon>Paenibacillaceae</taxon>
        <taxon>Paenibacillus</taxon>
    </lineage>
</organism>
<gene>
    <name evidence="4" type="ORF">PAT3040_03393</name>
</gene>
<dbReference type="PROSITE" id="PS51257">
    <property type="entry name" value="PROKAR_LIPOPROTEIN"/>
    <property type="match status" value="1"/>
</dbReference>
<protein>
    <submittedName>
        <fullName evidence="4">ABC transporter substrate-binding protein</fullName>
    </submittedName>
</protein>
<evidence type="ECO:0000256" key="2">
    <source>
        <dbReference type="SAM" id="MobiDB-lite"/>
    </source>
</evidence>
<comment type="caution">
    <text evidence="4">The sequence shown here is derived from an EMBL/GenBank/DDBJ whole genome shotgun (WGS) entry which is preliminary data.</text>
</comment>
<dbReference type="EMBL" id="BDQX01000171">
    <property type="protein sequence ID" value="GBG08793.1"/>
    <property type="molecule type" value="Genomic_DNA"/>
</dbReference>
<evidence type="ECO:0000256" key="3">
    <source>
        <dbReference type="SAM" id="SignalP"/>
    </source>
</evidence>
<accession>A0A2R5EY93</accession>